<reference evidence="1" key="1">
    <citation type="submission" date="2018-04" db="EMBL/GenBank/DDBJ databases">
        <title>WGS assembly of Panicum hallii.</title>
        <authorList>
            <person name="Lovell J."/>
            <person name="Jenkins J."/>
            <person name="Lowry D."/>
            <person name="Mamidi S."/>
            <person name="Sreedasyam A."/>
            <person name="Weng X."/>
            <person name="Barry K."/>
            <person name="Bonette J."/>
            <person name="Campitelli B."/>
            <person name="Daum C."/>
            <person name="Gordon S."/>
            <person name="Gould B."/>
            <person name="Lipzen A."/>
            <person name="Macqueen A."/>
            <person name="Palacio-Mejia J."/>
            <person name="Plott C."/>
            <person name="Shakirov E."/>
            <person name="Shu S."/>
            <person name="Yoshinaga Y."/>
            <person name="Zane M."/>
            <person name="Rokhsar D."/>
            <person name="Grimwood J."/>
            <person name="Schmutz J."/>
            <person name="Juenger T."/>
        </authorList>
    </citation>
    <scope>NUCLEOTIDE SEQUENCE [LARGE SCALE GENOMIC DNA]</scope>
    <source>
        <strain evidence="1">FIL2</strain>
    </source>
</reference>
<protein>
    <submittedName>
        <fullName evidence="1">Uncharacterized protein</fullName>
    </submittedName>
</protein>
<proteinExistence type="predicted"/>
<dbReference type="EMBL" id="CM008048">
    <property type="protein sequence ID" value="PVH62486.1"/>
    <property type="molecule type" value="Genomic_DNA"/>
</dbReference>
<accession>A0A2T8KJZ0</accession>
<organism evidence="1">
    <name type="scientific">Panicum hallii</name>
    <dbReference type="NCBI Taxonomy" id="206008"/>
    <lineage>
        <taxon>Eukaryota</taxon>
        <taxon>Viridiplantae</taxon>
        <taxon>Streptophyta</taxon>
        <taxon>Embryophyta</taxon>
        <taxon>Tracheophyta</taxon>
        <taxon>Spermatophyta</taxon>
        <taxon>Magnoliopsida</taxon>
        <taxon>Liliopsida</taxon>
        <taxon>Poales</taxon>
        <taxon>Poaceae</taxon>
        <taxon>PACMAD clade</taxon>
        <taxon>Panicoideae</taxon>
        <taxon>Panicodae</taxon>
        <taxon>Paniceae</taxon>
        <taxon>Panicinae</taxon>
        <taxon>Panicum</taxon>
        <taxon>Panicum sect. Panicum</taxon>
    </lineage>
</organism>
<dbReference type="Proteomes" id="UP000243499">
    <property type="component" value="Chromosome 3"/>
</dbReference>
<name>A0A2T8KJZ0_9POAL</name>
<dbReference type="AlphaFoldDB" id="A0A2T8KJZ0"/>
<evidence type="ECO:0000313" key="1">
    <source>
        <dbReference type="EMBL" id="PVH62486.1"/>
    </source>
</evidence>
<dbReference type="Gramene" id="PVH62486">
    <property type="protein sequence ID" value="PVH62486"/>
    <property type="gene ID" value="PAHAL_3G306800"/>
</dbReference>
<gene>
    <name evidence="1" type="ORF">PAHAL_3G306800</name>
</gene>
<sequence length="66" mass="7627">MFGSLWGVWIWPDPLLPCSWPLPSIQTQQPGRCTLSRTPYCTFVPESSTHYASMLHVVEWICLIFD</sequence>